<dbReference type="STRING" id="1077974.GOEFS_115_00810"/>
<keyword evidence="9" id="KW-0812">Transmembrane</keyword>
<dbReference type="eggNOG" id="COG4585">
    <property type="taxonomic scope" value="Bacteria"/>
</dbReference>
<feature type="transmembrane region" description="Helical" evidence="9">
    <location>
        <begin position="39"/>
        <end position="58"/>
    </location>
</feature>
<keyword evidence="5" id="KW-0547">Nucleotide-binding</keyword>
<keyword evidence="7" id="KW-0067">ATP-binding</keyword>
<keyword evidence="4" id="KW-0808">Transferase</keyword>
<dbReference type="EC" id="2.7.13.3" evidence="2"/>
<dbReference type="InterPro" id="IPR036890">
    <property type="entry name" value="HATPase_C_sf"/>
</dbReference>
<evidence type="ECO:0000256" key="5">
    <source>
        <dbReference type="ARBA" id="ARBA00022741"/>
    </source>
</evidence>
<keyword evidence="9" id="KW-1133">Transmembrane helix</keyword>
<keyword evidence="12" id="KW-1185">Reference proteome</keyword>
<proteinExistence type="predicted"/>
<reference evidence="11 12" key="1">
    <citation type="submission" date="2011-12" db="EMBL/GenBank/DDBJ databases">
        <title>Whole genome shotgun sequence of Gordonia effusa NBRC 100432.</title>
        <authorList>
            <person name="Yoshida I."/>
            <person name="Takarada H."/>
            <person name="Hosoyama A."/>
            <person name="Tsuchikane K."/>
            <person name="Katsumata H."/>
            <person name="Yamazaki S."/>
            <person name="Fujita N."/>
        </authorList>
    </citation>
    <scope>NUCLEOTIDE SEQUENCE [LARGE SCALE GENOMIC DNA]</scope>
    <source>
        <strain evidence="11 12">NBRC 100432</strain>
    </source>
</reference>
<evidence type="ECO:0000256" key="8">
    <source>
        <dbReference type="ARBA" id="ARBA00023012"/>
    </source>
</evidence>
<dbReference type="InterPro" id="IPR011712">
    <property type="entry name" value="Sig_transdc_His_kin_sub3_dim/P"/>
</dbReference>
<dbReference type="RefSeq" id="WP_007319776.1">
    <property type="nucleotide sequence ID" value="NZ_BAEH01000115.1"/>
</dbReference>
<dbReference type="AlphaFoldDB" id="H0R5U0"/>
<evidence type="ECO:0000256" key="2">
    <source>
        <dbReference type="ARBA" id="ARBA00012438"/>
    </source>
</evidence>
<dbReference type="PANTHER" id="PTHR24421">
    <property type="entry name" value="NITRATE/NITRITE SENSOR PROTEIN NARX-RELATED"/>
    <property type="match status" value="1"/>
</dbReference>
<evidence type="ECO:0000256" key="1">
    <source>
        <dbReference type="ARBA" id="ARBA00000085"/>
    </source>
</evidence>
<dbReference type="PANTHER" id="PTHR24421:SF10">
    <property type="entry name" value="NITRATE_NITRITE SENSOR PROTEIN NARQ"/>
    <property type="match status" value="1"/>
</dbReference>
<sequence>MAREPMTERLLASLRYAPVVLVPCLLLASTFPGRYSVPVHYWLLSAGAVAAFIVGKWWPTTACALLAVLAVPMFATEAWGLSHLVPYLGAIAVVDVIMRVRVWARAVLAVLLWAAAVVVDVVIDEYSELFSVATGVKILAYVGLPVLLGLYLRGQRDLAASYRERAIDAETRRELVQQQARTDERIALARELHDLVAHQLASIILRSSVAQHVLKPQDQAVRTVLDDVHETASDALADIRTLLDALRDPDLADVAFVEADQILPEIITAIDRVRVAGFTVTANLPADATEFVGVDALGRLAALRVVQESLTNVVKYADPGQPVHVAVDGGAGGLRMEIRNHSKSSGGGVGHGIVGMRERVQLVGGTLTAGASGPGRWQVQANIPLTDKEIRR</sequence>
<evidence type="ECO:0000313" key="12">
    <source>
        <dbReference type="Proteomes" id="UP000035034"/>
    </source>
</evidence>
<evidence type="ECO:0000256" key="3">
    <source>
        <dbReference type="ARBA" id="ARBA00022553"/>
    </source>
</evidence>
<evidence type="ECO:0000256" key="7">
    <source>
        <dbReference type="ARBA" id="ARBA00022840"/>
    </source>
</evidence>
<dbReference type="EMBL" id="BAEH01000115">
    <property type="protein sequence ID" value="GAB20441.1"/>
    <property type="molecule type" value="Genomic_DNA"/>
</dbReference>
<evidence type="ECO:0000256" key="9">
    <source>
        <dbReference type="SAM" id="Phobius"/>
    </source>
</evidence>
<dbReference type="Gene3D" id="3.30.565.10">
    <property type="entry name" value="Histidine kinase-like ATPase, C-terminal domain"/>
    <property type="match status" value="1"/>
</dbReference>
<evidence type="ECO:0000256" key="4">
    <source>
        <dbReference type="ARBA" id="ARBA00022679"/>
    </source>
</evidence>
<feature type="transmembrane region" description="Helical" evidence="9">
    <location>
        <begin position="64"/>
        <end position="90"/>
    </location>
</feature>
<dbReference type="GO" id="GO:0016020">
    <property type="term" value="C:membrane"/>
    <property type="evidence" value="ECO:0007669"/>
    <property type="project" value="InterPro"/>
</dbReference>
<organism evidence="11 12">
    <name type="scientific">Gordonia effusa NBRC 100432</name>
    <dbReference type="NCBI Taxonomy" id="1077974"/>
    <lineage>
        <taxon>Bacteria</taxon>
        <taxon>Bacillati</taxon>
        <taxon>Actinomycetota</taxon>
        <taxon>Actinomycetes</taxon>
        <taxon>Mycobacteriales</taxon>
        <taxon>Gordoniaceae</taxon>
        <taxon>Gordonia</taxon>
    </lineage>
</organism>
<dbReference type="CDD" id="cd16917">
    <property type="entry name" value="HATPase_UhpB-NarQ-NarX-like"/>
    <property type="match status" value="1"/>
</dbReference>
<dbReference type="SUPFAM" id="SSF55874">
    <property type="entry name" value="ATPase domain of HSP90 chaperone/DNA topoisomerase II/histidine kinase"/>
    <property type="match status" value="1"/>
</dbReference>
<dbReference type="GO" id="GO:0005524">
    <property type="term" value="F:ATP binding"/>
    <property type="evidence" value="ECO:0007669"/>
    <property type="project" value="UniProtKB-KW"/>
</dbReference>
<comment type="caution">
    <text evidence="11">The sequence shown here is derived from an EMBL/GenBank/DDBJ whole genome shotgun (WGS) entry which is preliminary data.</text>
</comment>
<dbReference type="Pfam" id="PF07730">
    <property type="entry name" value="HisKA_3"/>
    <property type="match status" value="1"/>
</dbReference>
<feature type="domain" description="Signal transduction histidine kinase subgroup 3 dimerisation and phosphoacceptor" evidence="10">
    <location>
        <begin position="184"/>
        <end position="250"/>
    </location>
</feature>
<feature type="transmembrane region" description="Helical" evidence="9">
    <location>
        <begin position="12"/>
        <end position="32"/>
    </location>
</feature>
<keyword evidence="9" id="KW-0472">Membrane</keyword>
<evidence type="ECO:0000313" key="11">
    <source>
        <dbReference type="EMBL" id="GAB20441.1"/>
    </source>
</evidence>
<keyword evidence="6 11" id="KW-0418">Kinase</keyword>
<dbReference type="Gene3D" id="1.20.5.1930">
    <property type="match status" value="1"/>
</dbReference>
<gene>
    <name evidence="11" type="ORF">GOEFS_115_00810</name>
</gene>
<protein>
    <recommendedName>
        <fullName evidence="2">histidine kinase</fullName>
        <ecNumber evidence="2">2.7.13.3</ecNumber>
    </recommendedName>
</protein>
<dbReference type="GO" id="GO:0000155">
    <property type="term" value="F:phosphorelay sensor kinase activity"/>
    <property type="evidence" value="ECO:0007669"/>
    <property type="project" value="InterPro"/>
</dbReference>
<feature type="transmembrane region" description="Helical" evidence="9">
    <location>
        <begin position="102"/>
        <end position="123"/>
    </location>
</feature>
<dbReference type="GO" id="GO:0046983">
    <property type="term" value="F:protein dimerization activity"/>
    <property type="evidence" value="ECO:0007669"/>
    <property type="project" value="InterPro"/>
</dbReference>
<name>H0R5U0_9ACTN</name>
<comment type="catalytic activity">
    <reaction evidence="1">
        <text>ATP + protein L-histidine = ADP + protein N-phospho-L-histidine.</text>
        <dbReference type="EC" id="2.7.13.3"/>
    </reaction>
</comment>
<evidence type="ECO:0000259" key="10">
    <source>
        <dbReference type="Pfam" id="PF07730"/>
    </source>
</evidence>
<accession>H0R5U0</accession>
<feature type="transmembrane region" description="Helical" evidence="9">
    <location>
        <begin position="129"/>
        <end position="152"/>
    </location>
</feature>
<dbReference type="Proteomes" id="UP000035034">
    <property type="component" value="Unassembled WGS sequence"/>
</dbReference>
<evidence type="ECO:0000256" key="6">
    <source>
        <dbReference type="ARBA" id="ARBA00022777"/>
    </source>
</evidence>
<keyword evidence="3" id="KW-0597">Phosphoprotein</keyword>
<keyword evidence="8" id="KW-0902">Two-component regulatory system</keyword>
<dbReference type="InterPro" id="IPR050482">
    <property type="entry name" value="Sensor_HK_TwoCompSys"/>
</dbReference>